<sequence>MEPLIFLFMGNEPMLSFIKGFGTNGRTSPTSGFCSLSNVLPENSPP</sequence>
<reference evidence="1" key="2">
    <citation type="journal article" date="2015" name="Data Brief">
        <title>Shoot transcriptome of the giant reed, Arundo donax.</title>
        <authorList>
            <person name="Barrero R.A."/>
            <person name="Guerrero F.D."/>
            <person name="Moolhuijzen P."/>
            <person name="Goolsby J.A."/>
            <person name="Tidwell J."/>
            <person name="Bellgard S.E."/>
            <person name="Bellgard M.I."/>
        </authorList>
    </citation>
    <scope>NUCLEOTIDE SEQUENCE</scope>
    <source>
        <tissue evidence="1">Shoot tissue taken approximately 20 cm above the soil surface</tissue>
    </source>
</reference>
<organism evidence="1">
    <name type="scientific">Arundo donax</name>
    <name type="common">Giant reed</name>
    <name type="synonym">Donax arundinaceus</name>
    <dbReference type="NCBI Taxonomy" id="35708"/>
    <lineage>
        <taxon>Eukaryota</taxon>
        <taxon>Viridiplantae</taxon>
        <taxon>Streptophyta</taxon>
        <taxon>Embryophyta</taxon>
        <taxon>Tracheophyta</taxon>
        <taxon>Spermatophyta</taxon>
        <taxon>Magnoliopsida</taxon>
        <taxon>Liliopsida</taxon>
        <taxon>Poales</taxon>
        <taxon>Poaceae</taxon>
        <taxon>PACMAD clade</taxon>
        <taxon>Arundinoideae</taxon>
        <taxon>Arundineae</taxon>
        <taxon>Arundo</taxon>
    </lineage>
</organism>
<dbReference type="EMBL" id="GBRH01194149">
    <property type="protein sequence ID" value="JAE03747.1"/>
    <property type="molecule type" value="Transcribed_RNA"/>
</dbReference>
<evidence type="ECO:0000313" key="1">
    <source>
        <dbReference type="EMBL" id="JAE03747.1"/>
    </source>
</evidence>
<proteinExistence type="predicted"/>
<accession>A0A0A9JIC0</accession>
<reference evidence="1" key="1">
    <citation type="submission" date="2014-09" db="EMBL/GenBank/DDBJ databases">
        <authorList>
            <person name="Magalhaes I.L.F."/>
            <person name="Oliveira U."/>
            <person name="Santos F.R."/>
            <person name="Vidigal T.H.D.A."/>
            <person name="Brescovit A.D."/>
            <person name="Santos A.J."/>
        </authorList>
    </citation>
    <scope>NUCLEOTIDE SEQUENCE</scope>
    <source>
        <tissue evidence="1">Shoot tissue taken approximately 20 cm above the soil surface</tissue>
    </source>
</reference>
<dbReference type="AlphaFoldDB" id="A0A0A9JIC0"/>
<name>A0A0A9JIC0_ARUDO</name>
<protein>
    <submittedName>
        <fullName evidence="1">Uncharacterized protein</fullName>
    </submittedName>
</protein>